<gene>
    <name evidence="1" type="ORF">TVAG_249690</name>
</gene>
<dbReference type="OrthoDB" id="10671970at2759"/>
<dbReference type="InterPro" id="IPR026906">
    <property type="entry name" value="LRR_5"/>
</dbReference>
<dbReference type="InterPro" id="IPR032675">
    <property type="entry name" value="LRR_dom_sf"/>
</dbReference>
<evidence type="ECO:0000313" key="2">
    <source>
        <dbReference type="Proteomes" id="UP000001542"/>
    </source>
</evidence>
<dbReference type="Pfam" id="PF13306">
    <property type="entry name" value="LRR_5"/>
    <property type="match status" value="3"/>
</dbReference>
<accession>A2DCH2</accession>
<dbReference type="InterPro" id="IPR053139">
    <property type="entry name" value="Surface_bspA-like"/>
</dbReference>
<dbReference type="STRING" id="5722.A2DCH2"/>
<proteinExistence type="predicted"/>
<dbReference type="SUPFAM" id="SSF52058">
    <property type="entry name" value="L domain-like"/>
    <property type="match status" value="2"/>
</dbReference>
<dbReference type="PANTHER" id="PTHR45661:SF3">
    <property type="entry name" value="IG-LIKE DOMAIN-CONTAINING PROTEIN"/>
    <property type="match status" value="1"/>
</dbReference>
<dbReference type="VEuPathDB" id="TrichDB:TVAGG3_0716080"/>
<dbReference type="EMBL" id="DS113187">
    <property type="protein sequence ID" value="EAY21909.1"/>
    <property type="molecule type" value="Genomic_DNA"/>
</dbReference>
<dbReference type="InParanoid" id="A2DCH2"/>
<organism evidence="1 2">
    <name type="scientific">Trichomonas vaginalis (strain ATCC PRA-98 / G3)</name>
    <dbReference type="NCBI Taxonomy" id="412133"/>
    <lineage>
        <taxon>Eukaryota</taxon>
        <taxon>Metamonada</taxon>
        <taxon>Parabasalia</taxon>
        <taxon>Trichomonadida</taxon>
        <taxon>Trichomonadidae</taxon>
        <taxon>Trichomonas</taxon>
    </lineage>
</organism>
<reference evidence="1" key="1">
    <citation type="submission" date="2006-10" db="EMBL/GenBank/DDBJ databases">
        <authorList>
            <person name="Amadeo P."/>
            <person name="Zhao Q."/>
            <person name="Wortman J."/>
            <person name="Fraser-Liggett C."/>
            <person name="Carlton J."/>
        </authorList>
    </citation>
    <scope>NUCLEOTIDE SEQUENCE</scope>
    <source>
        <strain evidence="1">G3</strain>
    </source>
</reference>
<sequence length="405" mass="45058">MESVLQKIGGYCFANTKISSIYIPRTLTSITATVFQATITMQDIRCDPMNSKFCSQDDVLYNYDMTSIVYFPANKSKSIVIPESVISVEYCCFLYSSIETVEFPPKIKNLWGYSFSRTNLRSITIPNSVTYMADGVFAYCKLLNEIIFGNGVNYISEYCFYGTNISSITIPYGYKKVGGNAFFDCPNLKNVILPSTITDMGGSAFPLTVNFTFDSGAQLTIDDQRIMFNLDKTKLIMCLNKSDSYTIPEQVQIINENAFKDNPILRKIVFKSNSNLNEIGKNAFANCLLLSSIDIPISTSNFLDGAFSGCSSITTVFFGKNLISISDNAFSYCTSLSSVIFNECDQNASIKINSFRGCSSLSTLTLSARITRIEMYCFADCIKLTILNLPSTLIYIGIYAFSNNQ</sequence>
<dbReference type="Proteomes" id="UP000001542">
    <property type="component" value="Unassembled WGS sequence"/>
</dbReference>
<name>A2DCH2_TRIV3</name>
<dbReference type="Gene3D" id="3.80.10.10">
    <property type="entry name" value="Ribonuclease Inhibitor"/>
    <property type="match status" value="2"/>
</dbReference>
<reference evidence="1" key="2">
    <citation type="journal article" date="2007" name="Science">
        <title>Draft genome sequence of the sexually transmitted pathogen Trichomonas vaginalis.</title>
        <authorList>
            <person name="Carlton J.M."/>
            <person name="Hirt R.P."/>
            <person name="Silva J.C."/>
            <person name="Delcher A.L."/>
            <person name="Schatz M."/>
            <person name="Zhao Q."/>
            <person name="Wortman J.R."/>
            <person name="Bidwell S.L."/>
            <person name="Alsmark U.C.M."/>
            <person name="Besteiro S."/>
            <person name="Sicheritz-Ponten T."/>
            <person name="Noel C.J."/>
            <person name="Dacks J.B."/>
            <person name="Foster P.G."/>
            <person name="Simillion C."/>
            <person name="Van de Peer Y."/>
            <person name="Miranda-Saavedra D."/>
            <person name="Barton G.J."/>
            <person name="Westrop G.D."/>
            <person name="Mueller S."/>
            <person name="Dessi D."/>
            <person name="Fiori P.L."/>
            <person name="Ren Q."/>
            <person name="Paulsen I."/>
            <person name="Zhang H."/>
            <person name="Bastida-Corcuera F.D."/>
            <person name="Simoes-Barbosa A."/>
            <person name="Brown M.T."/>
            <person name="Hayes R.D."/>
            <person name="Mukherjee M."/>
            <person name="Okumura C.Y."/>
            <person name="Schneider R."/>
            <person name="Smith A.J."/>
            <person name="Vanacova S."/>
            <person name="Villalvazo M."/>
            <person name="Haas B.J."/>
            <person name="Pertea M."/>
            <person name="Feldblyum T.V."/>
            <person name="Utterback T.R."/>
            <person name="Shu C.L."/>
            <person name="Osoegawa K."/>
            <person name="de Jong P.J."/>
            <person name="Hrdy I."/>
            <person name="Horvathova L."/>
            <person name="Zubacova Z."/>
            <person name="Dolezal P."/>
            <person name="Malik S.B."/>
            <person name="Logsdon J.M. Jr."/>
            <person name="Henze K."/>
            <person name="Gupta A."/>
            <person name="Wang C.C."/>
            <person name="Dunne R.L."/>
            <person name="Upcroft J.A."/>
            <person name="Upcroft P."/>
            <person name="White O."/>
            <person name="Salzberg S.L."/>
            <person name="Tang P."/>
            <person name="Chiu C.-H."/>
            <person name="Lee Y.-S."/>
            <person name="Embley T.M."/>
            <person name="Coombs G.H."/>
            <person name="Mottram J.C."/>
            <person name="Tachezy J."/>
            <person name="Fraser-Liggett C.M."/>
            <person name="Johnson P.J."/>
        </authorList>
    </citation>
    <scope>NUCLEOTIDE SEQUENCE [LARGE SCALE GENOMIC DNA]</scope>
    <source>
        <strain evidence="1">G3</strain>
    </source>
</reference>
<dbReference type="AlphaFoldDB" id="A2DCH2"/>
<keyword evidence="2" id="KW-1185">Reference proteome</keyword>
<dbReference type="PANTHER" id="PTHR45661">
    <property type="entry name" value="SURFACE ANTIGEN"/>
    <property type="match status" value="1"/>
</dbReference>
<protein>
    <submittedName>
        <fullName evidence="1">Surface antigen BspA-like</fullName>
    </submittedName>
</protein>
<dbReference type="VEuPathDB" id="TrichDB:TVAG_002470"/>
<evidence type="ECO:0000313" key="1">
    <source>
        <dbReference type="EMBL" id="EAY21909.1"/>
    </source>
</evidence>